<evidence type="ECO:0000313" key="1">
    <source>
        <dbReference type="EMBL" id="PIR93627.1"/>
    </source>
</evidence>
<reference evidence="2" key="1">
    <citation type="submission" date="2017-09" db="EMBL/GenBank/DDBJ databases">
        <title>Depth-based differentiation of microbial function through sediment-hosted aquifers and enrichment of novel symbionts in the deep terrestrial subsurface.</title>
        <authorList>
            <person name="Probst A.J."/>
            <person name="Ladd B."/>
            <person name="Jarett J.K."/>
            <person name="Geller-Mcgrath D.E."/>
            <person name="Sieber C.M.K."/>
            <person name="Emerson J.B."/>
            <person name="Anantharaman K."/>
            <person name="Thomas B.C."/>
            <person name="Malmstrom R."/>
            <person name="Stieglmeier M."/>
            <person name="Klingl A."/>
            <person name="Woyke T."/>
            <person name="Ryan C.M."/>
            <person name="Banfield J.F."/>
        </authorList>
    </citation>
    <scope>NUCLEOTIDE SEQUENCE [LARGE SCALE GENOMIC DNA]</scope>
</reference>
<protein>
    <submittedName>
        <fullName evidence="1">Uncharacterized protein</fullName>
    </submittedName>
</protein>
<organism evidence="1 2">
    <name type="scientific">Candidatus Falkowbacteria bacterium CG10_big_fil_rev_8_21_14_0_10_39_11</name>
    <dbReference type="NCBI Taxonomy" id="1974565"/>
    <lineage>
        <taxon>Bacteria</taxon>
        <taxon>Candidatus Falkowiibacteriota</taxon>
    </lineage>
</organism>
<sequence>MAHVTGSMDTTTLPSTVRAVPDSQMCDDCGEKLATRRLQGETDSFGAEWADLCDECFASERVRRRENSGGQCDYCKEHSHNLIWTRDIDEGMHGPVYHVCKRCYDRQQEAIRAELERYGYYEDWY</sequence>
<proteinExistence type="predicted"/>
<accession>A0A2H0V3F4</accession>
<dbReference type="Proteomes" id="UP000229901">
    <property type="component" value="Unassembled WGS sequence"/>
</dbReference>
<name>A0A2H0V3F4_9BACT</name>
<evidence type="ECO:0000313" key="2">
    <source>
        <dbReference type="Proteomes" id="UP000229901"/>
    </source>
</evidence>
<dbReference type="AlphaFoldDB" id="A0A2H0V3F4"/>
<dbReference type="EMBL" id="PFAP01000047">
    <property type="protein sequence ID" value="PIR93627.1"/>
    <property type="molecule type" value="Genomic_DNA"/>
</dbReference>
<comment type="caution">
    <text evidence="1">The sequence shown here is derived from an EMBL/GenBank/DDBJ whole genome shotgun (WGS) entry which is preliminary data.</text>
</comment>
<gene>
    <name evidence="1" type="ORF">COT97_05680</name>
</gene>